<comment type="caution">
    <text evidence="3">The sequence shown here is derived from an EMBL/GenBank/DDBJ whole genome shotgun (WGS) entry which is preliminary data.</text>
</comment>
<comment type="similarity">
    <text evidence="1 2">Belongs to the UPF0102 family.</text>
</comment>
<gene>
    <name evidence="3" type="ORF">FKZ61_12775</name>
</gene>
<name>A0A540VES0_9CHLR</name>
<dbReference type="PANTHER" id="PTHR34039:SF1">
    <property type="entry name" value="UPF0102 PROTEIN YRAN"/>
    <property type="match status" value="1"/>
</dbReference>
<dbReference type="Pfam" id="PF02021">
    <property type="entry name" value="UPF0102"/>
    <property type="match status" value="1"/>
</dbReference>
<evidence type="ECO:0000256" key="2">
    <source>
        <dbReference type="HAMAP-Rule" id="MF_00048"/>
    </source>
</evidence>
<dbReference type="GO" id="GO:0003676">
    <property type="term" value="F:nucleic acid binding"/>
    <property type="evidence" value="ECO:0007669"/>
    <property type="project" value="InterPro"/>
</dbReference>
<evidence type="ECO:0000313" key="3">
    <source>
        <dbReference type="EMBL" id="TQE95249.1"/>
    </source>
</evidence>
<dbReference type="NCBIfam" id="NF009154">
    <property type="entry name" value="PRK12497.3-3"/>
    <property type="match status" value="1"/>
</dbReference>
<dbReference type="InterPro" id="IPR011335">
    <property type="entry name" value="Restrct_endonuc-II-like"/>
</dbReference>
<proteinExistence type="inferred from homology"/>
<dbReference type="EMBL" id="VIGC01000015">
    <property type="protein sequence ID" value="TQE95249.1"/>
    <property type="molecule type" value="Genomic_DNA"/>
</dbReference>
<reference evidence="3 4" key="1">
    <citation type="submission" date="2019-06" db="EMBL/GenBank/DDBJ databases">
        <title>Genome sequence of Litorilinea aerophila BAA-2444.</title>
        <authorList>
            <person name="Maclea K.S."/>
            <person name="Maurais E.G."/>
            <person name="Iannazzi L.C."/>
        </authorList>
    </citation>
    <scope>NUCLEOTIDE SEQUENCE [LARGE SCALE GENOMIC DNA]</scope>
    <source>
        <strain evidence="3 4">ATCC BAA-2444</strain>
    </source>
</reference>
<sequence length="134" mass="15050">MPRDPRRSLGKTGEDLAAAHLTEAGLTILDRNWRCPAGEIDLVAQEMAPDFSRNGEPTPWLVLVEVRTRRGTHFGTALQSVTPRKQAKLREVAEHYVQQQGWTGPWRIDVVAIQMDRQGRLQAVEHIRHAVGGI</sequence>
<dbReference type="InterPro" id="IPR011856">
    <property type="entry name" value="tRNA_endonuc-like_dom_sf"/>
</dbReference>
<keyword evidence="4" id="KW-1185">Reference proteome</keyword>
<organism evidence="3 4">
    <name type="scientific">Litorilinea aerophila</name>
    <dbReference type="NCBI Taxonomy" id="1204385"/>
    <lineage>
        <taxon>Bacteria</taxon>
        <taxon>Bacillati</taxon>
        <taxon>Chloroflexota</taxon>
        <taxon>Caldilineae</taxon>
        <taxon>Caldilineales</taxon>
        <taxon>Caldilineaceae</taxon>
        <taxon>Litorilinea</taxon>
    </lineage>
</organism>
<dbReference type="CDD" id="cd20736">
    <property type="entry name" value="PoNe_Nuclease"/>
    <property type="match status" value="1"/>
</dbReference>
<dbReference type="Gene3D" id="3.40.1350.10">
    <property type="match status" value="1"/>
</dbReference>
<evidence type="ECO:0000313" key="4">
    <source>
        <dbReference type="Proteomes" id="UP000317371"/>
    </source>
</evidence>
<dbReference type="HAMAP" id="MF_00048">
    <property type="entry name" value="UPF0102"/>
    <property type="match status" value="1"/>
</dbReference>
<dbReference type="InterPro" id="IPR003509">
    <property type="entry name" value="UPF0102_YraN-like"/>
</dbReference>
<dbReference type="NCBIfam" id="NF009150">
    <property type="entry name" value="PRK12497.1-3"/>
    <property type="match status" value="1"/>
</dbReference>
<dbReference type="InParanoid" id="A0A540VES0"/>
<dbReference type="RefSeq" id="WP_141610527.1">
    <property type="nucleotide sequence ID" value="NZ_VIGC02000015.1"/>
</dbReference>
<dbReference type="PANTHER" id="PTHR34039">
    <property type="entry name" value="UPF0102 PROTEIN YRAN"/>
    <property type="match status" value="1"/>
</dbReference>
<dbReference type="Proteomes" id="UP000317371">
    <property type="component" value="Unassembled WGS sequence"/>
</dbReference>
<dbReference type="AlphaFoldDB" id="A0A540VES0"/>
<dbReference type="OrthoDB" id="9802516at2"/>
<accession>A0A540VES0</accession>
<protein>
    <recommendedName>
        <fullName evidence="2">UPF0102 protein FKZ61_12775</fullName>
    </recommendedName>
</protein>
<dbReference type="SUPFAM" id="SSF52980">
    <property type="entry name" value="Restriction endonuclease-like"/>
    <property type="match status" value="1"/>
</dbReference>
<evidence type="ECO:0000256" key="1">
    <source>
        <dbReference type="ARBA" id="ARBA00006738"/>
    </source>
</evidence>